<evidence type="ECO:0000256" key="2">
    <source>
        <dbReference type="ARBA" id="ARBA00022676"/>
    </source>
</evidence>
<feature type="domain" description="Phosphoribosyltransferase" evidence="7">
    <location>
        <begin position="43"/>
        <end position="168"/>
    </location>
</feature>
<dbReference type="GO" id="GO:0006166">
    <property type="term" value="P:purine ribonucleoside salvage"/>
    <property type="evidence" value="ECO:0007669"/>
    <property type="project" value="UniProtKB-KW"/>
</dbReference>
<comment type="similarity">
    <text evidence="5">Belongs to the purine/pyrimidine phosphoribosyltransferase family. Xpt subfamily.</text>
</comment>
<name>A0A0R1XHD4_9LACO</name>
<dbReference type="GO" id="GO:0046110">
    <property type="term" value="P:xanthine metabolic process"/>
    <property type="evidence" value="ECO:0007669"/>
    <property type="project" value="UniProtKB-UniRule"/>
</dbReference>
<feature type="binding site" evidence="5">
    <location>
        <position position="156"/>
    </location>
    <ligand>
        <name>xanthine</name>
        <dbReference type="ChEBI" id="CHEBI:17712"/>
    </ligand>
</feature>
<keyword evidence="4 5" id="KW-0660">Purine salvage</keyword>
<comment type="caution">
    <text evidence="8">The sequence shown here is derived from an EMBL/GenBank/DDBJ whole genome shotgun (WGS) entry which is preliminary data.</text>
</comment>
<sequence>MKLLEQRIREDGQVLPGDVLKVDSFLNHQVDPELMAEVGKEFQRHFADQPVTKILTVESSGIAPAVFTGYAFKVPVVFARKHKSVTLKEYMFTSVVYSYTKKVSNHIAIARKFLSADDKVLIIDDFLANGQAVEGLIDIINQAGAQLLGVGIVIEKTFQKGRQLLDKRDIPVYSLARIKEFKDGQVVFTEEQENPDGAEA</sequence>
<feature type="binding site" evidence="5">
    <location>
        <begin position="128"/>
        <end position="132"/>
    </location>
    <ligand>
        <name>5-phospho-alpha-D-ribose 1-diphosphate</name>
        <dbReference type="ChEBI" id="CHEBI:58017"/>
    </ligand>
</feature>
<evidence type="ECO:0000256" key="3">
    <source>
        <dbReference type="ARBA" id="ARBA00022679"/>
    </source>
</evidence>
<protein>
    <recommendedName>
        <fullName evidence="5 6">Xanthine phosphoribosyltransferase</fullName>
        <shortName evidence="5">XPRTase</shortName>
        <ecNumber evidence="5 6">2.4.2.22</ecNumber>
    </recommendedName>
</protein>
<dbReference type="PANTHER" id="PTHR43864">
    <property type="entry name" value="HYPOXANTHINE/GUANINE PHOSPHORIBOSYLTRANSFERASE"/>
    <property type="match status" value="1"/>
</dbReference>
<dbReference type="AlphaFoldDB" id="A0A0R1XHD4"/>
<evidence type="ECO:0000259" key="7">
    <source>
        <dbReference type="Pfam" id="PF00156"/>
    </source>
</evidence>
<dbReference type="GO" id="GO:0005737">
    <property type="term" value="C:cytoplasm"/>
    <property type="evidence" value="ECO:0007669"/>
    <property type="project" value="UniProtKB-SubCell"/>
</dbReference>
<dbReference type="eggNOG" id="COG0503">
    <property type="taxonomic scope" value="Bacteria"/>
</dbReference>
<keyword evidence="1 5" id="KW-0963">Cytoplasm</keyword>
<dbReference type="SUPFAM" id="SSF53271">
    <property type="entry name" value="PRTase-like"/>
    <property type="match status" value="1"/>
</dbReference>
<dbReference type="Pfam" id="PF00156">
    <property type="entry name" value="Pribosyltran"/>
    <property type="match status" value="1"/>
</dbReference>
<dbReference type="Proteomes" id="UP000050949">
    <property type="component" value="Unassembled WGS sequence"/>
</dbReference>
<evidence type="ECO:0000256" key="4">
    <source>
        <dbReference type="ARBA" id="ARBA00022726"/>
    </source>
</evidence>
<evidence type="ECO:0000313" key="8">
    <source>
        <dbReference type="EMBL" id="KRM26268.1"/>
    </source>
</evidence>
<dbReference type="UniPathway" id="UPA00602">
    <property type="reaction ID" value="UER00658"/>
</dbReference>
<comment type="function">
    <text evidence="5">Converts the preformed base xanthine, a product of nucleic acid breakdown, to xanthosine 5'-monophosphate (XMP), so it can be reused for RNA or DNA synthesis.</text>
</comment>
<dbReference type="OrthoDB" id="9790678at2"/>
<gene>
    <name evidence="5" type="primary">xpt</name>
    <name evidence="8" type="ORF">FC91_GL000096</name>
</gene>
<dbReference type="PATRIC" id="fig|1122147.4.peg.98"/>
<feature type="binding site" evidence="5">
    <location>
        <position position="27"/>
    </location>
    <ligand>
        <name>xanthine</name>
        <dbReference type="ChEBI" id="CHEBI:17712"/>
    </ligand>
</feature>
<dbReference type="NCBIfam" id="NF006671">
    <property type="entry name" value="PRK09219.1"/>
    <property type="match status" value="1"/>
</dbReference>
<comment type="subunit">
    <text evidence="5">Homodimer.</text>
</comment>
<dbReference type="EC" id="2.4.2.22" evidence="5 6"/>
<dbReference type="RefSeq" id="WP_027828906.1">
    <property type="nucleotide sequence ID" value="NZ_AUEH01000033.1"/>
</dbReference>
<dbReference type="InterPro" id="IPR000836">
    <property type="entry name" value="PRTase_dom"/>
</dbReference>
<dbReference type="PANTHER" id="PTHR43864:SF1">
    <property type="entry name" value="XANTHINE PHOSPHORIBOSYLTRANSFERASE"/>
    <property type="match status" value="1"/>
</dbReference>
<dbReference type="GO" id="GO:0032265">
    <property type="term" value="P:XMP salvage"/>
    <property type="evidence" value="ECO:0007669"/>
    <property type="project" value="UniProtKB-UniRule"/>
</dbReference>
<evidence type="ECO:0000313" key="9">
    <source>
        <dbReference type="Proteomes" id="UP000050949"/>
    </source>
</evidence>
<evidence type="ECO:0000256" key="5">
    <source>
        <dbReference type="HAMAP-Rule" id="MF_01184"/>
    </source>
</evidence>
<dbReference type="CDD" id="cd06223">
    <property type="entry name" value="PRTases_typeI"/>
    <property type="match status" value="1"/>
</dbReference>
<dbReference type="NCBIfam" id="TIGR01744">
    <property type="entry name" value="XPRTase"/>
    <property type="match status" value="1"/>
</dbReference>
<keyword evidence="3 5" id="KW-0808">Transferase</keyword>
<proteinExistence type="inferred from homology"/>
<dbReference type="InterPro" id="IPR029057">
    <property type="entry name" value="PRTase-like"/>
</dbReference>
<dbReference type="Gene3D" id="3.40.50.2020">
    <property type="match status" value="1"/>
</dbReference>
<evidence type="ECO:0000256" key="6">
    <source>
        <dbReference type="NCBIfam" id="TIGR01744"/>
    </source>
</evidence>
<comment type="pathway">
    <text evidence="5">Purine metabolism; XMP biosynthesis via salvage pathway; XMP from xanthine: step 1/1.</text>
</comment>
<dbReference type="EMBL" id="AZFW01000079">
    <property type="protein sequence ID" value="KRM26268.1"/>
    <property type="molecule type" value="Genomic_DNA"/>
</dbReference>
<reference evidence="8 9" key="1">
    <citation type="journal article" date="2015" name="Genome Announc.">
        <title>Expanding the biotechnology potential of lactobacilli through comparative genomics of 213 strains and associated genera.</title>
        <authorList>
            <person name="Sun Z."/>
            <person name="Harris H.M."/>
            <person name="McCann A."/>
            <person name="Guo C."/>
            <person name="Argimon S."/>
            <person name="Zhang W."/>
            <person name="Yang X."/>
            <person name="Jeffery I.B."/>
            <person name="Cooney J.C."/>
            <person name="Kagawa T.F."/>
            <person name="Liu W."/>
            <person name="Song Y."/>
            <person name="Salvetti E."/>
            <person name="Wrobel A."/>
            <person name="Rasinkangas P."/>
            <person name="Parkhill J."/>
            <person name="Rea M.C."/>
            <person name="O'Sullivan O."/>
            <person name="Ritari J."/>
            <person name="Douillard F.P."/>
            <person name="Paul Ross R."/>
            <person name="Yang R."/>
            <person name="Briner A.E."/>
            <person name="Felis G.E."/>
            <person name="de Vos W.M."/>
            <person name="Barrangou R."/>
            <person name="Klaenhammer T.R."/>
            <person name="Caufield P.W."/>
            <person name="Cui Y."/>
            <person name="Zhang H."/>
            <person name="O'Toole P.W."/>
        </authorList>
    </citation>
    <scope>NUCLEOTIDE SEQUENCE [LARGE SCALE GENOMIC DNA]</scope>
    <source>
        <strain evidence="8 9">DSM 16991</strain>
    </source>
</reference>
<comment type="catalytic activity">
    <reaction evidence="5">
        <text>XMP + diphosphate = xanthine + 5-phospho-alpha-D-ribose 1-diphosphate</text>
        <dbReference type="Rhea" id="RHEA:10800"/>
        <dbReference type="ChEBI" id="CHEBI:17712"/>
        <dbReference type="ChEBI" id="CHEBI:33019"/>
        <dbReference type="ChEBI" id="CHEBI:57464"/>
        <dbReference type="ChEBI" id="CHEBI:58017"/>
        <dbReference type="EC" id="2.4.2.22"/>
    </reaction>
</comment>
<dbReference type="InterPro" id="IPR010079">
    <property type="entry name" value="Xanthine_PRibTrfase"/>
</dbReference>
<feature type="binding site" evidence="5">
    <location>
        <position position="20"/>
    </location>
    <ligand>
        <name>xanthine</name>
        <dbReference type="ChEBI" id="CHEBI:17712"/>
    </ligand>
</feature>
<keyword evidence="2 5" id="KW-0328">Glycosyltransferase</keyword>
<accession>A0A0R1XHD4</accession>
<dbReference type="InterPro" id="IPR050118">
    <property type="entry name" value="Pur/Pyrimidine_PRTase"/>
</dbReference>
<organism evidence="8 9">
    <name type="scientific">Schleiferilactobacillus harbinensis DSM 16991</name>
    <dbReference type="NCBI Taxonomy" id="1122147"/>
    <lineage>
        <taxon>Bacteria</taxon>
        <taxon>Bacillati</taxon>
        <taxon>Bacillota</taxon>
        <taxon>Bacilli</taxon>
        <taxon>Lactobacillales</taxon>
        <taxon>Lactobacillaceae</taxon>
        <taxon>Schleiferilactobacillus</taxon>
    </lineage>
</organism>
<dbReference type="GO" id="GO:0000310">
    <property type="term" value="F:xanthine phosphoribosyltransferase activity"/>
    <property type="evidence" value="ECO:0007669"/>
    <property type="project" value="UniProtKB-UniRule"/>
</dbReference>
<evidence type="ECO:0000256" key="1">
    <source>
        <dbReference type="ARBA" id="ARBA00022490"/>
    </source>
</evidence>
<dbReference type="HAMAP" id="MF_01184">
    <property type="entry name" value="XPRTase"/>
    <property type="match status" value="1"/>
</dbReference>
<comment type="subcellular location">
    <subcellularLocation>
        <location evidence="5">Cytoplasm</location>
    </subcellularLocation>
</comment>